<evidence type="ECO:0000259" key="3">
    <source>
        <dbReference type="SMART" id="SM00470"/>
    </source>
</evidence>
<dbReference type="GO" id="GO:0005694">
    <property type="term" value="C:chromosome"/>
    <property type="evidence" value="ECO:0007669"/>
    <property type="project" value="TreeGrafter"/>
</dbReference>
<comment type="similarity">
    <text evidence="1">Belongs to the ParB family.</text>
</comment>
<dbReference type="InterPro" id="IPR004437">
    <property type="entry name" value="ParB/RepB/Spo0J"/>
</dbReference>
<gene>
    <name evidence="4" type="ORF">E0W60_34250</name>
</gene>
<dbReference type="FunFam" id="3.90.1530.30:FF:000001">
    <property type="entry name" value="Chromosome partitioning protein ParB"/>
    <property type="match status" value="1"/>
</dbReference>
<dbReference type="PANTHER" id="PTHR33375:SF1">
    <property type="entry name" value="CHROMOSOME-PARTITIONING PROTEIN PARB-RELATED"/>
    <property type="match status" value="1"/>
</dbReference>
<keyword evidence="2" id="KW-0238">DNA-binding</keyword>
<accession>A0A4V1BZQ3</accession>
<evidence type="ECO:0000256" key="1">
    <source>
        <dbReference type="ARBA" id="ARBA00006295"/>
    </source>
</evidence>
<name>A0A4V1BZQ3_9BURK</name>
<dbReference type="AlphaFoldDB" id="A0A4V1BZQ3"/>
<dbReference type="NCBIfam" id="TIGR00180">
    <property type="entry name" value="parB_part"/>
    <property type="match status" value="1"/>
</dbReference>
<evidence type="ECO:0000256" key="2">
    <source>
        <dbReference type="ARBA" id="ARBA00023125"/>
    </source>
</evidence>
<dbReference type="GO" id="GO:0007059">
    <property type="term" value="P:chromosome segregation"/>
    <property type="evidence" value="ECO:0007669"/>
    <property type="project" value="TreeGrafter"/>
</dbReference>
<organism evidence="4 5">
    <name type="scientific">Cupriavidus oxalaticus</name>
    <dbReference type="NCBI Taxonomy" id="96344"/>
    <lineage>
        <taxon>Bacteria</taxon>
        <taxon>Pseudomonadati</taxon>
        <taxon>Pseudomonadota</taxon>
        <taxon>Betaproteobacteria</taxon>
        <taxon>Burkholderiales</taxon>
        <taxon>Burkholderiaceae</taxon>
        <taxon>Cupriavidus</taxon>
    </lineage>
</organism>
<dbReference type="Pfam" id="PF02195">
    <property type="entry name" value="ParB_N"/>
    <property type="match status" value="1"/>
</dbReference>
<dbReference type="InterPro" id="IPR036086">
    <property type="entry name" value="ParB/Sulfiredoxin_sf"/>
</dbReference>
<dbReference type="Gene3D" id="1.10.10.2830">
    <property type="match status" value="1"/>
</dbReference>
<dbReference type="OrthoDB" id="8702972at2"/>
<reference evidence="4 5" key="1">
    <citation type="submission" date="2019-03" db="EMBL/GenBank/DDBJ databases">
        <title>Efficiently degradation of phenoxyalkanoic acid herbicides by Cupriavidus oxalaticus strain X32.</title>
        <authorList>
            <person name="Sheng X."/>
        </authorList>
    </citation>
    <scope>NUCLEOTIDE SEQUENCE [LARGE SCALE GENOMIC DNA]</scope>
    <source>
        <strain evidence="4 5">X32</strain>
        <plasmid evidence="4 5">unnamed3</plasmid>
    </source>
</reference>
<dbReference type="InterPro" id="IPR050336">
    <property type="entry name" value="Chromosome_partition/occlusion"/>
</dbReference>
<dbReference type="SMART" id="SM00470">
    <property type="entry name" value="ParB"/>
    <property type="match status" value="1"/>
</dbReference>
<dbReference type="InterPro" id="IPR003115">
    <property type="entry name" value="ParB_N"/>
</dbReference>
<proteinExistence type="inferred from homology"/>
<sequence>MSKNLKALLAQQAEINRKTHHEAEFSDDFDIGRKHTKIPLDRITPNRFQPRLAFSDEGIRDLAESIAQIGLTQPITVRPLDDGYEIIAGERRLRAHRLLNKPTIEAIVIDADDGQSAAMALSENIDREGLTDFEIAEGMRQLEERFPKRSHLAKALNLARSELYRYLAFRDLPDEVTERLRKQPDLIGRRAASDIVQAIKDAPALAGRLNEALDLVADNKLEQGRVVAFLQQPEAKPADKSEAAKPIILKQGRARIGTIARTPTELVIKVSHQALPQDKAEKLQAFLQELLEQGT</sequence>
<dbReference type="GO" id="GO:0003677">
    <property type="term" value="F:DNA binding"/>
    <property type="evidence" value="ECO:0007669"/>
    <property type="project" value="UniProtKB-KW"/>
</dbReference>
<dbReference type="CDD" id="cd16393">
    <property type="entry name" value="SPO0J_N"/>
    <property type="match status" value="1"/>
</dbReference>
<dbReference type="Proteomes" id="UP000295294">
    <property type="component" value="Plasmid unnamed3"/>
</dbReference>
<dbReference type="RefSeq" id="WP_135707287.1">
    <property type="nucleotide sequence ID" value="NZ_CP038638.1"/>
</dbReference>
<dbReference type="PANTHER" id="PTHR33375">
    <property type="entry name" value="CHROMOSOME-PARTITIONING PROTEIN PARB-RELATED"/>
    <property type="match status" value="1"/>
</dbReference>
<protein>
    <submittedName>
        <fullName evidence="4">ParB/RepB/Spo0J family partition protein</fullName>
    </submittedName>
</protein>
<dbReference type="EMBL" id="CP038638">
    <property type="protein sequence ID" value="QBY56122.1"/>
    <property type="molecule type" value="Genomic_DNA"/>
</dbReference>
<keyword evidence="4" id="KW-0614">Plasmid</keyword>
<geneLocation type="plasmid" evidence="4">
    <name>unnamed3</name>
</geneLocation>
<evidence type="ECO:0000313" key="5">
    <source>
        <dbReference type="Proteomes" id="UP000295294"/>
    </source>
</evidence>
<dbReference type="SUPFAM" id="SSF110849">
    <property type="entry name" value="ParB/Sulfiredoxin"/>
    <property type="match status" value="1"/>
</dbReference>
<feature type="domain" description="ParB-like N-terminal" evidence="3">
    <location>
        <begin position="36"/>
        <end position="125"/>
    </location>
</feature>
<dbReference type="SUPFAM" id="SSF109709">
    <property type="entry name" value="KorB DNA-binding domain-like"/>
    <property type="match status" value="1"/>
</dbReference>
<dbReference type="Gene3D" id="3.90.1530.30">
    <property type="match status" value="1"/>
</dbReference>
<evidence type="ECO:0000313" key="4">
    <source>
        <dbReference type="EMBL" id="QBY56122.1"/>
    </source>
</evidence>
<dbReference type="KEGG" id="cox:E0W60_34250"/>